<dbReference type="Gene3D" id="2.60.120.260">
    <property type="entry name" value="Galactose-binding domain-like"/>
    <property type="match status" value="2"/>
</dbReference>
<dbReference type="InterPro" id="IPR013783">
    <property type="entry name" value="Ig-like_fold"/>
</dbReference>
<keyword evidence="4" id="KW-0732">Signal</keyword>
<reference evidence="6 7" key="1">
    <citation type="submission" date="2019-06" db="EMBL/GenBank/DDBJ databases">
        <title>Whole genome shotgun sequence of Cellulosimicrobium cellulans NBRC 15516.</title>
        <authorList>
            <person name="Hosoyama A."/>
            <person name="Uohara A."/>
            <person name="Ohji S."/>
            <person name="Ichikawa N."/>
        </authorList>
    </citation>
    <scope>NUCLEOTIDE SEQUENCE [LARGE SCALE GENOMIC DNA]</scope>
    <source>
        <strain evidence="6 7">NBRC 15516</strain>
    </source>
</reference>
<gene>
    <name evidence="6" type="ORF">CCE02nite_26870</name>
</gene>
<dbReference type="Pfam" id="PF14488">
    <property type="entry name" value="DUF4434"/>
    <property type="match status" value="1"/>
</dbReference>
<dbReference type="InterPro" id="IPR003961">
    <property type="entry name" value="FN3_dom"/>
</dbReference>
<sequence length="1119" mass="118334">MLSTVVGAGLVLAGSVVAPPGGLPAASAITSPACVSANGDGHGSIRPSSTFVVPRLAWFTDTNGAYRPFTQEAWNASLARLKDAGLSSVIVQATAYSGDFSGTHMPYFPNRDASGDVIYPETPSGQGYSEATLAAERDQLHRILEAARLHGMTVTVGLGLAESEWFNIPPEDSQPGWRNQTWLGQERGRAVSAGKAIWDTFGKATGPYQGRYASTIDGWYLPYELEGYRLADFMGGVHQPTPERAHPYVDTYLKGASQALVSSSGKKRVVVSPLFTADSDDPGSTAEQNRLSAWKDVWQRAYSTTDLSVVAPQDGAGSGKVTAADLARWIGRTEEARVAAGSSGVEAGNEVWGNAENYRDQNEGIDHMGMRNHAQNLAAMKASGASTLVTFSMHRIDDVAGHDGAGTNALYRAAFAAWASGEGCPATALSAPRGFAAVTGSGAAGQDESTTVRLTWDQSTTSTTSPGRKVAGYLVLRDGRRVGEYAAPTAAGEGMTHLDYQMQPGRTYTYQVYAYDAWGTYSPAASAITVTVPWTAAALAARDGGPGDFNVARNAPYAITSTATGTPISADGIDERNVTDELTPSPAYDDPVATPGDIGHAATPTAPKVSATYAEGAATDTVLATNGVFDGRWQGQFTESSGYWAIRIDLTAVHPGGVPVRQVNTQWGHDPAFGVSAPTKVQVQLVRAGNAGLVDLGAQRLPDADRATKGAKWYHHQAATQIENVTAVLITVDQQGGSWAFLGEAQAMDDGGTNSAARAPYLLQDYNSDTDLTYDPWNPDGTVVYAGTRAWSVTDGTAATRTTSQPENQYMSDPAWTGRITSGSTYLTLDLGARQRDLTDITLGTYHRPGAAIRTPGTARIRVAGPDNAWHDTWSAPVTLTTPTGSGYADRVVQTIPVPADRSTARFVQIHLTTTPGQYLFLDEVEVHTRTTTNSALDRPVTHLNRSAGLCSGTTCRGAAALGADLGVLTSAASFTTTWNGSERWAMTLVPDLDDPTIRGTTYEVDLAGGTGQPNRTITEVTTTWLEDYDASVVLPATVTVQYRNGAGGTWHTLGTAHQPAVPQEIPRLPLTWTYRTVPTAPVTATAIRVRATNSSIKPWTEAGPAWVALASVTTQTPG</sequence>
<keyword evidence="2" id="KW-0119">Carbohydrate metabolism</keyword>
<dbReference type="AlphaFoldDB" id="A0A4Y4E574"/>
<keyword evidence="1" id="KW-0326">Glycosidase</keyword>
<dbReference type="CDD" id="cd00063">
    <property type="entry name" value="FN3"/>
    <property type="match status" value="1"/>
</dbReference>
<dbReference type="Proteomes" id="UP000316659">
    <property type="component" value="Unassembled WGS sequence"/>
</dbReference>
<feature type="chain" id="PRO_5039334180" description="Fibronectin type-III domain-containing protein" evidence="4">
    <location>
        <begin position="19"/>
        <end position="1119"/>
    </location>
</feature>
<protein>
    <recommendedName>
        <fullName evidence="5">Fibronectin type-III domain-containing protein</fullName>
    </recommendedName>
</protein>
<dbReference type="SUPFAM" id="SSF49265">
    <property type="entry name" value="Fibronectin type III"/>
    <property type="match status" value="1"/>
</dbReference>
<feature type="signal peptide" evidence="4">
    <location>
        <begin position="1"/>
        <end position="18"/>
    </location>
</feature>
<dbReference type="GO" id="GO:0016798">
    <property type="term" value="F:hydrolase activity, acting on glycosyl bonds"/>
    <property type="evidence" value="ECO:0007669"/>
    <property type="project" value="UniProtKB-KW"/>
</dbReference>
<name>A0A4Y4E574_CELCE</name>
<organism evidence="6 7">
    <name type="scientific">Cellulosimicrobium cellulans</name>
    <name type="common">Arthrobacter luteus</name>
    <dbReference type="NCBI Taxonomy" id="1710"/>
    <lineage>
        <taxon>Bacteria</taxon>
        <taxon>Bacillati</taxon>
        <taxon>Actinomycetota</taxon>
        <taxon>Actinomycetes</taxon>
        <taxon>Micrococcales</taxon>
        <taxon>Promicromonosporaceae</taxon>
        <taxon>Cellulosimicrobium</taxon>
    </lineage>
</organism>
<keyword evidence="2" id="KW-0624">Polysaccharide degradation</keyword>
<dbReference type="InterPro" id="IPR027849">
    <property type="entry name" value="DUF4434"/>
</dbReference>
<dbReference type="PROSITE" id="PS50853">
    <property type="entry name" value="FN3"/>
    <property type="match status" value="1"/>
</dbReference>
<dbReference type="EMBL" id="BJNZ01000018">
    <property type="protein sequence ID" value="GED10688.1"/>
    <property type="molecule type" value="Genomic_DNA"/>
</dbReference>
<comment type="caution">
    <text evidence="6">The sequence shown here is derived from an EMBL/GenBank/DDBJ whole genome shotgun (WGS) entry which is preliminary data.</text>
</comment>
<evidence type="ECO:0000259" key="5">
    <source>
        <dbReference type="PROSITE" id="PS50853"/>
    </source>
</evidence>
<evidence type="ECO:0000256" key="4">
    <source>
        <dbReference type="SAM" id="SignalP"/>
    </source>
</evidence>
<evidence type="ECO:0000256" key="3">
    <source>
        <dbReference type="SAM" id="MobiDB-lite"/>
    </source>
</evidence>
<dbReference type="InterPro" id="IPR036116">
    <property type="entry name" value="FN3_sf"/>
</dbReference>
<dbReference type="Gene3D" id="2.60.40.10">
    <property type="entry name" value="Immunoglobulins"/>
    <property type="match status" value="1"/>
</dbReference>
<feature type="domain" description="Fibronectin type-III" evidence="5">
    <location>
        <begin position="431"/>
        <end position="535"/>
    </location>
</feature>
<proteinExistence type="predicted"/>
<evidence type="ECO:0000313" key="7">
    <source>
        <dbReference type="Proteomes" id="UP000316659"/>
    </source>
</evidence>
<dbReference type="Gene3D" id="3.20.20.80">
    <property type="entry name" value="Glycosidases"/>
    <property type="match status" value="1"/>
</dbReference>
<evidence type="ECO:0000256" key="1">
    <source>
        <dbReference type="ARBA" id="ARBA00023295"/>
    </source>
</evidence>
<evidence type="ECO:0000256" key="2">
    <source>
        <dbReference type="ARBA" id="ARBA00023326"/>
    </source>
</evidence>
<accession>A0A4Y4E574</accession>
<keyword evidence="1" id="KW-0378">Hydrolase</keyword>
<dbReference type="GO" id="GO:0000272">
    <property type="term" value="P:polysaccharide catabolic process"/>
    <property type="evidence" value="ECO:0007669"/>
    <property type="project" value="UniProtKB-KW"/>
</dbReference>
<feature type="region of interest" description="Disordered" evidence="3">
    <location>
        <begin position="578"/>
        <end position="603"/>
    </location>
</feature>
<evidence type="ECO:0000313" key="6">
    <source>
        <dbReference type="EMBL" id="GED10688.1"/>
    </source>
</evidence>